<accession>A0A418XYW3</accession>
<feature type="domain" description="HTH tetR-type" evidence="5">
    <location>
        <begin position="16"/>
        <end position="76"/>
    </location>
</feature>
<dbReference type="PANTHER" id="PTHR30055:SF146">
    <property type="entry name" value="HTH-TYPE TRANSCRIPTIONAL DUAL REGULATOR CECR"/>
    <property type="match status" value="1"/>
</dbReference>
<evidence type="ECO:0000256" key="3">
    <source>
        <dbReference type="ARBA" id="ARBA00023163"/>
    </source>
</evidence>
<dbReference type="InterPro" id="IPR009057">
    <property type="entry name" value="Homeodomain-like_sf"/>
</dbReference>
<organism evidence="6 7">
    <name type="scientific">Alcanivorax profundi</name>
    <dbReference type="NCBI Taxonomy" id="2338368"/>
    <lineage>
        <taxon>Bacteria</taxon>
        <taxon>Pseudomonadati</taxon>
        <taxon>Pseudomonadota</taxon>
        <taxon>Gammaproteobacteria</taxon>
        <taxon>Oceanospirillales</taxon>
        <taxon>Alcanivoracaceae</taxon>
        <taxon>Alcanivorax</taxon>
    </lineage>
</organism>
<dbReference type="InterPro" id="IPR050109">
    <property type="entry name" value="HTH-type_TetR-like_transc_reg"/>
</dbReference>
<dbReference type="GO" id="GO:0000976">
    <property type="term" value="F:transcription cis-regulatory region binding"/>
    <property type="evidence" value="ECO:0007669"/>
    <property type="project" value="TreeGrafter"/>
</dbReference>
<dbReference type="Gene3D" id="1.10.10.60">
    <property type="entry name" value="Homeodomain-like"/>
    <property type="match status" value="1"/>
</dbReference>
<proteinExistence type="predicted"/>
<sequence length="216" mass="23383">MTQTVPAANRGRPKDPAKRAAILEAAKTLFLAGGFSGTSMDAVAKEAGVSKLTVYSHFSDKETLFSAAIEAKCQNMLPMPIFELEPGQPIRTTLTRIGLAFLDLIHTPEVIELQRLMGSLATQDTAMSQLFFEAGPQRTLTAMENLVRHASDAGLLDVPDPRQAANNFFSLLQGCEHMRVMIGYSEPMTACEAQPHAEQVVDMFLRAYGVPPGSSA</sequence>
<dbReference type="GO" id="GO:0003700">
    <property type="term" value="F:DNA-binding transcription factor activity"/>
    <property type="evidence" value="ECO:0007669"/>
    <property type="project" value="TreeGrafter"/>
</dbReference>
<feature type="DNA-binding region" description="H-T-H motif" evidence="4">
    <location>
        <begin position="39"/>
        <end position="58"/>
    </location>
</feature>
<keyword evidence="1" id="KW-0805">Transcription regulation</keyword>
<comment type="caution">
    <text evidence="6">The sequence shown here is derived from an EMBL/GenBank/DDBJ whole genome shotgun (WGS) entry which is preliminary data.</text>
</comment>
<dbReference type="SUPFAM" id="SSF46689">
    <property type="entry name" value="Homeodomain-like"/>
    <property type="match status" value="1"/>
</dbReference>
<dbReference type="PROSITE" id="PS50977">
    <property type="entry name" value="HTH_TETR_2"/>
    <property type="match status" value="1"/>
</dbReference>
<dbReference type="InterPro" id="IPR036271">
    <property type="entry name" value="Tet_transcr_reg_TetR-rel_C_sf"/>
</dbReference>
<evidence type="ECO:0000259" key="5">
    <source>
        <dbReference type="PROSITE" id="PS50977"/>
    </source>
</evidence>
<keyword evidence="2 4" id="KW-0238">DNA-binding</keyword>
<gene>
    <name evidence="6" type="ORF">D4A39_06980</name>
</gene>
<evidence type="ECO:0000313" key="6">
    <source>
        <dbReference type="EMBL" id="RJG18215.1"/>
    </source>
</evidence>
<dbReference type="Gene3D" id="1.10.357.10">
    <property type="entry name" value="Tetracycline Repressor, domain 2"/>
    <property type="match status" value="1"/>
</dbReference>
<dbReference type="FunFam" id="1.10.10.60:FF:000141">
    <property type="entry name" value="TetR family transcriptional regulator"/>
    <property type="match status" value="1"/>
</dbReference>
<name>A0A418XYW3_9GAMM</name>
<dbReference type="OrthoDB" id="8535430at2"/>
<dbReference type="PANTHER" id="PTHR30055">
    <property type="entry name" value="HTH-TYPE TRANSCRIPTIONAL REGULATOR RUTR"/>
    <property type="match status" value="1"/>
</dbReference>
<dbReference type="EMBL" id="QYYA01000002">
    <property type="protein sequence ID" value="RJG18215.1"/>
    <property type="molecule type" value="Genomic_DNA"/>
</dbReference>
<keyword evidence="7" id="KW-1185">Reference proteome</keyword>
<dbReference type="RefSeq" id="WP_022984903.1">
    <property type="nucleotide sequence ID" value="NZ_CAXGPP010000010.1"/>
</dbReference>
<evidence type="ECO:0000256" key="4">
    <source>
        <dbReference type="PROSITE-ProRule" id="PRU00335"/>
    </source>
</evidence>
<reference evidence="6 7" key="1">
    <citation type="submission" date="2018-09" db="EMBL/GenBank/DDBJ databases">
        <title>Alcanivorax profundi sp. nov., isolated from 1000 m-depth seawater of the Mariana Trench.</title>
        <authorList>
            <person name="Liu J."/>
        </authorList>
    </citation>
    <scope>NUCLEOTIDE SEQUENCE [LARGE SCALE GENOMIC DNA]</scope>
    <source>
        <strain evidence="6 7">MTEO17</strain>
    </source>
</reference>
<keyword evidence="3" id="KW-0804">Transcription</keyword>
<evidence type="ECO:0000256" key="1">
    <source>
        <dbReference type="ARBA" id="ARBA00023015"/>
    </source>
</evidence>
<dbReference type="SUPFAM" id="SSF48498">
    <property type="entry name" value="Tetracyclin repressor-like, C-terminal domain"/>
    <property type="match status" value="1"/>
</dbReference>
<protein>
    <submittedName>
        <fullName evidence="6">TetR/AcrR family transcriptional regulator</fullName>
    </submittedName>
</protein>
<dbReference type="InterPro" id="IPR001647">
    <property type="entry name" value="HTH_TetR"/>
</dbReference>
<evidence type="ECO:0000313" key="7">
    <source>
        <dbReference type="Proteomes" id="UP000283734"/>
    </source>
</evidence>
<dbReference type="PRINTS" id="PR00455">
    <property type="entry name" value="HTHTETR"/>
</dbReference>
<dbReference type="Pfam" id="PF00440">
    <property type="entry name" value="TetR_N"/>
    <property type="match status" value="1"/>
</dbReference>
<dbReference type="InterPro" id="IPR039536">
    <property type="entry name" value="TetR_C_Proteobacteria"/>
</dbReference>
<dbReference type="Proteomes" id="UP000283734">
    <property type="component" value="Unassembled WGS sequence"/>
</dbReference>
<dbReference type="AlphaFoldDB" id="A0A418XYW3"/>
<dbReference type="Pfam" id="PF14246">
    <property type="entry name" value="TetR_C_7"/>
    <property type="match status" value="1"/>
</dbReference>
<evidence type="ECO:0000256" key="2">
    <source>
        <dbReference type="ARBA" id="ARBA00023125"/>
    </source>
</evidence>